<dbReference type="NCBIfam" id="TIGR01212">
    <property type="entry name" value="TIGR01212 family radical SAM protein"/>
    <property type="match status" value="1"/>
</dbReference>
<keyword evidence="5" id="KW-0408">Iron</keyword>
<dbReference type="InterPro" id="IPR007197">
    <property type="entry name" value="rSAM"/>
</dbReference>
<evidence type="ECO:0000256" key="5">
    <source>
        <dbReference type="ARBA" id="ARBA00023004"/>
    </source>
</evidence>
<dbReference type="RefSeq" id="WP_200311172.1">
    <property type="nucleotide sequence ID" value="NZ_JAENIM010000039.1"/>
</dbReference>
<dbReference type="PANTHER" id="PTHR11135">
    <property type="entry name" value="HISTONE ACETYLTRANSFERASE-RELATED"/>
    <property type="match status" value="1"/>
</dbReference>
<dbReference type="InterPro" id="IPR006638">
    <property type="entry name" value="Elp3/MiaA/NifB-like_rSAM"/>
</dbReference>
<reference evidence="8" key="1">
    <citation type="submission" date="2021-01" db="EMBL/GenBank/DDBJ databases">
        <title>Modified the classification status of verrucomicrobia.</title>
        <authorList>
            <person name="Feng X."/>
        </authorList>
    </citation>
    <scope>NUCLEOTIDE SEQUENCE</scope>
    <source>
        <strain evidence="8">_KCTC 22039</strain>
    </source>
</reference>
<dbReference type="PROSITE" id="PS51918">
    <property type="entry name" value="RADICAL_SAM"/>
    <property type="match status" value="1"/>
</dbReference>
<evidence type="ECO:0000256" key="2">
    <source>
        <dbReference type="ARBA" id="ARBA00022485"/>
    </source>
</evidence>
<evidence type="ECO:0000256" key="3">
    <source>
        <dbReference type="ARBA" id="ARBA00022691"/>
    </source>
</evidence>
<dbReference type="InterPro" id="IPR058240">
    <property type="entry name" value="rSAM_sf"/>
</dbReference>
<dbReference type="InterPro" id="IPR039661">
    <property type="entry name" value="ELP3"/>
</dbReference>
<evidence type="ECO:0000259" key="7">
    <source>
        <dbReference type="PROSITE" id="PS51918"/>
    </source>
</evidence>
<evidence type="ECO:0000256" key="1">
    <source>
        <dbReference type="ARBA" id="ARBA00001966"/>
    </source>
</evidence>
<feature type="domain" description="Radical SAM core" evidence="7">
    <location>
        <begin position="33"/>
        <end position="277"/>
    </location>
</feature>
<organism evidence="8 9">
    <name type="scientific">Persicirhabdus sediminis</name>
    <dbReference type="NCBI Taxonomy" id="454144"/>
    <lineage>
        <taxon>Bacteria</taxon>
        <taxon>Pseudomonadati</taxon>
        <taxon>Verrucomicrobiota</taxon>
        <taxon>Verrucomicrobiia</taxon>
        <taxon>Verrucomicrobiales</taxon>
        <taxon>Verrucomicrobiaceae</taxon>
        <taxon>Persicirhabdus</taxon>
    </lineage>
</organism>
<dbReference type="SFLD" id="SFLDG01091">
    <property type="entry name" value="uncharacterized_CHP01210-like"/>
    <property type="match status" value="1"/>
</dbReference>
<comment type="caution">
    <text evidence="8">The sequence shown here is derived from an EMBL/GenBank/DDBJ whole genome shotgun (WGS) entry which is preliminary data.</text>
</comment>
<dbReference type="Pfam" id="PF04055">
    <property type="entry name" value="Radical_SAM"/>
    <property type="match status" value="1"/>
</dbReference>
<protein>
    <submittedName>
        <fullName evidence="8">TIGR01212 family radical SAM protein</fullName>
    </submittedName>
</protein>
<sequence>MSSQPSTDDTATREFPWGNARRFYSHADAMKAQFGGRVQKVSIMADFTCPNRDGSLGYGGCTFCNNESFTPSYTKKYPQITDQIDHGLEFLKRRYPRVAKYVAYFQAYTNTYGELEKLKSTYAEALAHPDIDGLVIGTRPDCVNDELLDYFEELAKEKLLVVEYGVESCHNSTLQLVHRGHSFEDSVAAIEKSAGRGFHVGAHFMFGLPGESRWEMLQQVDKINQLPIDSVKFHQLQIVKGSIMAHQYEADPDAFELFEKDEYINFIIQVLERLRPDLEVQRLSSESPPTIRIAPDWGNARIHEIMLEIEAEMEKRDTYQGRLYQA</sequence>
<dbReference type="GO" id="GO:0051539">
    <property type="term" value="F:4 iron, 4 sulfur cluster binding"/>
    <property type="evidence" value="ECO:0007669"/>
    <property type="project" value="UniProtKB-KW"/>
</dbReference>
<dbReference type="SFLD" id="SFLDG01086">
    <property type="entry name" value="elongater_protein-like"/>
    <property type="match status" value="1"/>
</dbReference>
<dbReference type="InterPro" id="IPR023404">
    <property type="entry name" value="rSAM_horseshoe"/>
</dbReference>
<proteinExistence type="predicted"/>
<dbReference type="InterPro" id="IPR032432">
    <property type="entry name" value="Radical_SAM_C"/>
</dbReference>
<dbReference type="EMBL" id="JAENIM010000039">
    <property type="protein sequence ID" value="MBK1791158.1"/>
    <property type="molecule type" value="Genomic_DNA"/>
</dbReference>
<dbReference type="Pfam" id="PF16199">
    <property type="entry name" value="Radical_SAM_C"/>
    <property type="match status" value="1"/>
</dbReference>
<accession>A0A8J7MER2</accession>
<dbReference type="Proteomes" id="UP000624703">
    <property type="component" value="Unassembled WGS sequence"/>
</dbReference>
<keyword evidence="2" id="KW-0004">4Fe-4S</keyword>
<dbReference type="GO" id="GO:0003824">
    <property type="term" value="F:catalytic activity"/>
    <property type="evidence" value="ECO:0007669"/>
    <property type="project" value="InterPro"/>
</dbReference>
<evidence type="ECO:0000256" key="4">
    <source>
        <dbReference type="ARBA" id="ARBA00022723"/>
    </source>
</evidence>
<dbReference type="SUPFAM" id="SSF102114">
    <property type="entry name" value="Radical SAM enzymes"/>
    <property type="match status" value="1"/>
</dbReference>
<dbReference type="SFLD" id="SFLDS00029">
    <property type="entry name" value="Radical_SAM"/>
    <property type="match status" value="1"/>
</dbReference>
<evidence type="ECO:0000313" key="8">
    <source>
        <dbReference type="EMBL" id="MBK1791158.1"/>
    </source>
</evidence>
<dbReference type="SMART" id="SM00729">
    <property type="entry name" value="Elp3"/>
    <property type="match status" value="1"/>
</dbReference>
<keyword evidence="6" id="KW-0411">Iron-sulfur</keyword>
<comment type="cofactor">
    <cofactor evidence="1">
        <name>[4Fe-4S] cluster</name>
        <dbReference type="ChEBI" id="CHEBI:49883"/>
    </cofactor>
</comment>
<dbReference type="CDD" id="cd01335">
    <property type="entry name" value="Radical_SAM"/>
    <property type="match status" value="1"/>
</dbReference>
<evidence type="ECO:0000313" key="9">
    <source>
        <dbReference type="Proteomes" id="UP000624703"/>
    </source>
</evidence>
<dbReference type="PANTHER" id="PTHR11135:SF1">
    <property type="entry name" value="PROTEIN YHCC"/>
    <property type="match status" value="1"/>
</dbReference>
<evidence type="ECO:0000256" key="6">
    <source>
        <dbReference type="ARBA" id="ARBA00023014"/>
    </source>
</evidence>
<dbReference type="AlphaFoldDB" id="A0A8J7MER2"/>
<dbReference type="GO" id="GO:0046872">
    <property type="term" value="F:metal ion binding"/>
    <property type="evidence" value="ECO:0007669"/>
    <property type="project" value="UniProtKB-KW"/>
</dbReference>
<name>A0A8J7MER2_9BACT</name>
<gene>
    <name evidence="8" type="ORF">JIN82_08345</name>
</gene>
<dbReference type="Gene3D" id="3.80.30.20">
    <property type="entry name" value="tm_1862 like domain"/>
    <property type="match status" value="1"/>
</dbReference>
<keyword evidence="9" id="KW-1185">Reference proteome</keyword>
<keyword evidence="3" id="KW-0949">S-adenosyl-L-methionine</keyword>
<keyword evidence="4" id="KW-0479">Metal-binding</keyword>
<dbReference type="InterPro" id="IPR005911">
    <property type="entry name" value="YhcC-like"/>
</dbReference>